<dbReference type="KEGG" id="acr:Acry_3286"/>
<dbReference type="EC" id="1.3.1.76" evidence="2"/>
<sequence>MIPIVLDPSYCRLGVCGNGPMSLRRLRALCEGGADAALLFSEDPDAATIAEAGAALCRRMPTGDDLARLHALWIVDVPDVVRAGLVAAARAARVLVNVEDRLPDCDFHSVAQVRRGDLLLTVSTGGQAAGLSSVLRRHLEVEFGADWAARLSEIAVLRERWRAEGMSMPETARRIADHVEARGWLTTARGRPPE</sequence>
<evidence type="ECO:0000256" key="5">
    <source>
        <dbReference type="ARBA" id="ARBA00023244"/>
    </source>
</evidence>
<evidence type="ECO:0000256" key="2">
    <source>
        <dbReference type="ARBA" id="ARBA00012400"/>
    </source>
</evidence>
<dbReference type="InterPro" id="IPR028161">
    <property type="entry name" value="Met8-like"/>
</dbReference>
<gene>
    <name evidence="6" type="ordered locus">Acry_3286</name>
</gene>
<dbReference type="Gene3D" id="3.40.50.720">
    <property type="entry name" value="NAD(P)-binding Rossmann-like Domain"/>
    <property type="match status" value="1"/>
</dbReference>
<keyword evidence="7" id="KW-1185">Reference proteome</keyword>
<keyword evidence="5" id="KW-0627">Porphyrin biosynthesis</keyword>
<evidence type="ECO:0000313" key="7">
    <source>
        <dbReference type="Proteomes" id="UP000000245"/>
    </source>
</evidence>
<evidence type="ECO:0000313" key="6">
    <source>
        <dbReference type="EMBL" id="ABQ28901.1"/>
    </source>
</evidence>
<dbReference type="Pfam" id="PF13241">
    <property type="entry name" value="NAD_binding_7"/>
    <property type="match status" value="1"/>
</dbReference>
<dbReference type="PANTHER" id="PTHR35330:SF1">
    <property type="entry name" value="SIROHEME BIOSYNTHESIS PROTEIN MET8"/>
    <property type="match status" value="1"/>
</dbReference>
<dbReference type="GO" id="GO:0004325">
    <property type="term" value="F:ferrochelatase activity"/>
    <property type="evidence" value="ECO:0007669"/>
    <property type="project" value="InterPro"/>
</dbReference>
<dbReference type="GO" id="GO:0043115">
    <property type="term" value="F:precorrin-2 dehydrogenase activity"/>
    <property type="evidence" value="ECO:0007669"/>
    <property type="project" value="UniProtKB-EC"/>
</dbReference>
<accession>A5FTG9</accession>
<dbReference type="Gene3D" id="3.30.160.110">
    <property type="entry name" value="Siroheme synthase, domain 2"/>
    <property type="match status" value="1"/>
</dbReference>
<organism evidence="6 7">
    <name type="scientific">Acidiphilium cryptum (strain JF-5)</name>
    <dbReference type="NCBI Taxonomy" id="349163"/>
    <lineage>
        <taxon>Bacteria</taxon>
        <taxon>Pseudomonadati</taxon>
        <taxon>Pseudomonadota</taxon>
        <taxon>Alphaproteobacteria</taxon>
        <taxon>Acetobacterales</taxon>
        <taxon>Acidocellaceae</taxon>
        <taxon>Acidiphilium</taxon>
    </lineage>
</organism>
<dbReference type="SUPFAM" id="SSF75615">
    <property type="entry name" value="Siroheme synthase middle domains-like"/>
    <property type="match status" value="1"/>
</dbReference>
<keyword evidence="3 6" id="KW-0560">Oxidoreductase</keyword>
<keyword evidence="4" id="KW-0520">NAD</keyword>
<dbReference type="RefSeq" id="WP_011930424.1">
    <property type="nucleotide sequence ID" value="NC_009467.1"/>
</dbReference>
<geneLocation type="plasmid" evidence="6 7">
    <name>pACRY01</name>
</geneLocation>
<evidence type="ECO:0000256" key="1">
    <source>
        <dbReference type="ARBA" id="ARBA00005010"/>
    </source>
</evidence>
<dbReference type="GO" id="GO:0019354">
    <property type="term" value="P:siroheme biosynthetic process"/>
    <property type="evidence" value="ECO:0007669"/>
    <property type="project" value="UniProtKB-UniPathway"/>
</dbReference>
<dbReference type="PANTHER" id="PTHR35330">
    <property type="entry name" value="SIROHEME BIOSYNTHESIS PROTEIN MET8"/>
    <property type="match status" value="1"/>
</dbReference>
<proteinExistence type="predicted"/>
<dbReference type="UniPathway" id="UPA00262">
    <property type="reaction ID" value="UER00222"/>
</dbReference>
<evidence type="ECO:0000256" key="4">
    <source>
        <dbReference type="ARBA" id="ARBA00023027"/>
    </source>
</evidence>
<dbReference type="Proteomes" id="UP000000245">
    <property type="component" value="Plasmid pACRY01"/>
</dbReference>
<comment type="pathway">
    <text evidence="1">Porphyrin-containing compound metabolism; siroheme biosynthesis; sirohydrochlorin from precorrin-2: step 1/1.</text>
</comment>
<evidence type="ECO:0000256" key="3">
    <source>
        <dbReference type="ARBA" id="ARBA00023002"/>
    </source>
</evidence>
<reference evidence="6 7" key="1">
    <citation type="submission" date="2007-05" db="EMBL/GenBank/DDBJ databases">
        <title>Complete sequence of plasmid1 pACRY01 of Acidiphilium cryptum JF-5.</title>
        <authorList>
            <consortium name="US DOE Joint Genome Institute"/>
            <person name="Copeland A."/>
            <person name="Lucas S."/>
            <person name="Lapidus A."/>
            <person name="Barry K."/>
            <person name="Detter J.C."/>
            <person name="Glavina del Rio T."/>
            <person name="Hammon N."/>
            <person name="Israni S."/>
            <person name="Dalin E."/>
            <person name="Tice H."/>
            <person name="Pitluck S."/>
            <person name="Sims D."/>
            <person name="Brettin T."/>
            <person name="Bruce D."/>
            <person name="Han C."/>
            <person name="Schmutz J."/>
            <person name="Larimer F."/>
            <person name="Land M."/>
            <person name="Hauser L."/>
            <person name="Kyrpides N."/>
            <person name="Kim E."/>
            <person name="Magnuson T."/>
            <person name="Richardson P."/>
        </authorList>
    </citation>
    <scope>NUCLEOTIDE SEQUENCE [LARGE SCALE GENOMIC DNA]</scope>
    <source>
        <strain evidence="7">JF-5</strain>
        <plasmid evidence="7">Plasmid pACRY01</plasmid>
    </source>
</reference>
<dbReference type="AlphaFoldDB" id="A5FTG9"/>
<dbReference type="EMBL" id="CP000689">
    <property type="protein sequence ID" value="ABQ28901.1"/>
    <property type="molecule type" value="Genomic_DNA"/>
</dbReference>
<dbReference type="HOGENOM" id="CLU_011276_8_1_5"/>
<name>A5FTG9_ACICJ</name>
<protein>
    <recommendedName>
        <fullName evidence="2">precorrin-2 dehydrogenase</fullName>
        <ecNumber evidence="2">1.3.1.76</ecNumber>
    </recommendedName>
</protein>
<keyword evidence="6" id="KW-0614">Plasmid</keyword>